<dbReference type="KEGG" id="lxl:KDY119_01183"/>
<keyword evidence="1" id="KW-0732">Signal</keyword>
<dbReference type="AlphaFoldDB" id="A0A5P9Q8E6"/>
<evidence type="ECO:0000313" key="2">
    <source>
        <dbReference type="EMBL" id="QFU97684.1"/>
    </source>
</evidence>
<protein>
    <recommendedName>
        <fullName evidence="4">Lipoprotein</fullName>
    </recommendedName>
</protein>
<organism evidence="2 3">
    <name type="scientific">Luteimicrobium xylanilyticum</name>
    <dbReference type="NCBI Taxonomy" id="1133546"/>
    <lineage>
        <taxon>Bacteria</taxon>
        <taxon>Bacillati</taxon>
        <taxon>Actinomycetota</taxon>
        <taxon>Actinomycetes</taxon>
        <taxon>Micrococcales</taxon>
        <taxon>Luteimicrobium</taxon>
    </lineage>
</organism>
<accession>A0A5P9Q8E6</accession>
<keyword evidence="3" id="KW-1185">Reference proteome</keyword>
<evidence type="ECO:0000256" key="1">
    <source>
        <dbReference type="SAM" id="SignalP"/>
    </source>
</evidence>
<proteinExistence type="predicted"/>
<gene>
    <name evidence="2" type="ORF">KDY119_01183</name>
</gene>
<reference evidence="2 3" key="1">
    <citation type="submission" date="2019-10" db="EMBL/GenBank/DDBJ databases">
        <title>Genome sequence of Luteimicrobium xylanilyticum HY-24.</title>
        <authorList>
            <person name="Kim D.Y."/>
            <person name="Park H.-Y."/>
        </authorList>
    </citation>
    <scope>NUCLEOTIDE SEQUENCE [LARGE SCALE GENOMIC DNA]</scope>
    <source>
        <strain evidence="2 3">HY-24</strain>
    </source>
</reference>
<dbReference type="EMBL" id="CP045529">
    <property type="protein sequence ID" value="QFU97684.1"/>
    <property type="molecule type" value="Genomic_DNA"/>
</dbReference>
<evidence type="ECO:0000313" key="3">
    <source>
        <dbReference type="Proteomes" id="UP000326702"/>
    </source>
</evidence>
<dbReference type="PROSITE" id="PS51257">
    <property type="entry name" value="PROKAR_LIPOPROTEIN"/>
    <property type="match status" value="1"/>
</dbReference>
<dbReference type="Proteomes" id="UP000326702">
    <property type="component" value="Chromosome"/>
</dbReference>
<sequence length="180" mass="19495">MYAKRRTVAYLAACTATIVSLGGCSSHAHDPHPTTSAPAVFAGTPTEYNEAVARCLKAAGYDVEMGTSSAPGGGPEILAPRYSSKQLEAFSTQVTTCEQSLPPRPEVQTDAQLHEFYDHWITHWQCLVDAGFDPGSKPSYQSFAETYRAGNLESDPAGLVPQEDFDRAQKACPPNPNAWW</sequence>
<dbReference type="RefSeq" id="WP_148284210.1">
    <property type="nucleotide sequence ID" value="NZ_BAABIH010000001.1"/>
</dbReference>
<evidence type="ECO:0008006" key="4">
    <source>
        <dbReference type="Google" id="ProtNLM"/>
    </source>
</evidence>
<feature type="chain" id="PRO_5024825969" description="Lipoprotein" evidence="1">
    <location>
        <begin position="29"/>
        <end position="180"/>
    </location>
</feature>
<name>A0A5P9Q8E6_9MICO</name>
<feature type="signal peptide" evidence="1">
    <location>
        <begin position="1"/>
        <end position="28"/>
    </location>
</feature>
<dbReference type="OrthoDB" id="3726412at2"/>